<evidence type="ECO:0000313" key="10">
    <source>
        <dbReference type="EMBL" id="PYI02305.1"/>
    </source>
</evidence>
<dbReference type="STRING" id="1448318.A0A319E247"/>
<dbReference type="EMBL" id="KZ826397">
    <property type="protein sequence ID" value="PYI02305.1"/>
    <property type="molecule type" value="Genomic_DNA"/>
</dbReference>
<dbReference type="InterPro" id="IPR051334">
    <property type="entry name" value="SRPK"/>
</dbReference>
<accession>A0A319E247</accession>
<keyword evidence="5 10" id="KW-0418">Kinase</keyword>
<dbReference type="Gene3D" id="1.10.510.10">
    <property type="entry name" value="Transferase(Phosphotransferase) domain 1"/>
    <property type="match status" value="1"/>
</dbReference>
<keyword evidence="3" id="KW-0808">Transferase</keyword>
<evidence type="ECO:0000256" key="7">
    <source>
        <dbReference type="ARBA" id="ARBA00047899"/>
    </source>
</evidence>
<dbReference type="PANTHER" id="PTHR47634:SF9">
    <property type="entry name" value="PROTEIN KINASE DOMAIN-CONTAINING PROTEIN-RELATED"/>
    <property type="match status" value="1"/>
</dbReference>
<evidence type="ECO:0000256" key="6">
    <source>
        <dbReference type="ARBA" id="ARBA00022840"/>
    </source>
</evidence>
<evidence type="ECO:0000256" key="2">
    <source>
        <dbReference type="ARBA" id="ARBA00022527"/>
    </source>
</evidence>
<dbReference type="EC" id="2.7.11.1" evidence="1"/>
<keyword evidence="6" id="KW-0067">ATP-binding</keyword>
<evidence type="ECO:0000313" key="11">
    <source>
        <dbReference type="Proteomes" id="UP000248423"/>
    </source>
</evidence>
<dbReference type="PANTHER" id="PTHR47634">
    <property type="entry name" value="PROTEIN KINASE DOMAIN-CONTAINING PROTEIN-RELATED"/>
    <property type="match status" value="1"/>
</dbReference>
<gene>
    <name evidence="10" type="ORF">BO78DRAFT_224479</name>
</gene>
<dbReference type="GO" id="GO:0005524">
    <property type="term" value="F:ATP binding"/>
    <property type="evidence" value="ECO:0007669"/>
    <property type="project" value="UniProtKB-KW"/>
</dbReference>
<comment type="catalytic activity">
    <reaction evidence="7">
        <text>L-threonyl-[protein] + ATP = O-phospho-L-threonyl-[protein] + ADP + H(+)</text>
        <dbReference type="Rhea" id="RHEA:46608"/>
        <dbReference type="Rhea" id="RHEA-COMP:11060"/>
        <dbReference type="Rhea" id="RHEA-COMP:11605"/>
        <dbReference type="ChEBI" id="CHEBI:15378"/>
        <dbReference type="ChEBI" id="CHEBI:30013"/>
        <dbReference type="ChEBI" id="CHEBI:30616"/>
        <dbReference type="ChEBI" id="CHEBI:61977"/>
        <dbReference type="ChEBI" id="CHEBI:456216"/>
        <dbReference type="EC" id="2.7.11.1"/>
    </reaction>
</comment>
<dbReference type="Pfam" id="PF00069">
    <property type="entry name" value="Pkinase"/>
    <property type="match status" value="2"/>
</dbReference>
<dbReference type="Gene3D" id="3.30.200.20">
    <property type="entry name" value="Phosphorylase Kinase, domain 1"/>
    <property type="match status" value="1"/>
</dbReference>
<dbReference type="OrthoDB" id="5979581at2759"/>
<dbReference type="SUPFAM" id="SSF56112">
    <property type="entry name" value="Protein kinase-like (PK-like)"/>
    <property type="match status" value="1"/>
</dbReference>
<evidence type="ECO:0000259" key="9">
    <source>
        <dbReference type="PROSITE" id="PS50011"/>
    </source>
</evidence>
<proteinExistence type="predicted"/>
<comment type="catalytic activity">
    <reaction evidence="8">
        <text>L-seryl-[protein] + ATP = O-phospho-L-seryl-[protein] + ADP + H(+)</text>
        <dbReference type="Rhea" id="RHEA:17989"/>
        <dbReference type="Rhea" id="RHEA-COMP:9863"/>
        <dbReference type="Rhea" id="RHEA-COMP:11604"/>
        <dbReference type="ChEBI" id="CHEBI:15378"/>
        <dbReference type="ChEBI" id="CHEBI:29999"/>
        <dbReference type="ChEBI" id="CHEBI:30616"/>
        <dbReference type="ChEBI" id="CHEBI:83421"/>
        <dbReference type="ChEBI" id="CHEBI:456216"/>
        <dbReference type="EC" id="2.7.11.1"/>
    </reaction>
</comment>
<reference evidence="10 11" key="1">
    <citation type="submission" date="2018-02" db="EMBL/GenBank/DDBJ databases">
        <title>The genomes of Aspergillus section Nigri reveals drivers in fungal speciation.</title>
        <authorList>
            <consortium name="DOE Joint Genome Institute"/>
            <person name="Vesth T.C."/>
            <person name="Nybo J."/>
            <person name="Theobald S."/>
            <person name="Brandl J."/>
            <person name="Frisvad J.C."/>
            <person name="Nielsen K.F."/>
            <person name="Lyhne E.K."/>
            <person name="Kogle M.E."/>
            <person name="Kuo A."/>
            <person name="Riley R."/>
            <person name="Clum A."/>
            <person name="Nolan M."/>
            <person name="Lipzen A."/>
            <person name="Salamov A."/>
            <person name="Henrissat B."/>
            <person name="Wiebenga A."/>
            <person name="De vries R.P."/>
            <person name="Grigoriev I.V."/>
            <person name="Mortensen U.H."/>
            <person name="Andersen M.R."/>
            <person name="Baker S.E."/>
        </authorList>
    </citation>
    <scope>NUCLEOTIDE SEQUENCE [LARGE SCALE GENOMIC DNA]</scope>
    <source>
        <strain evidence="10 11">CBS 121057</strain>
    </source>
</reference>
<evidence type="ECO:0000256" key="1">
    <source>
        <dbReference type="ARBA" id="ARBA00012513"/>
    </source>
</evidence>
<dbReference type="GO" id="GO:0004674">
    <property type="term" value="F:protein serine/threonine kinase activity"/>
    <property type="evidence" value="ECO:0007669"/>
    <property type="project" value="UniProtKB-KW"/>
</dbReference>
<dbReference type="VEuPathDB" id="FungiDB:BO78DRAFT_224479"/>
<keyword evidence="2" id="KW-0723">Serine/threonine-protein kinase</keyword>
<protein>
    <recommendedName>
        <fullName evidence="1">non-specific serine/threonine protein kinase</fullName>
        <ecNumber evidence="1">2.7.11.1</ecNumber>
    </recommendedName>
</protein>
<organism evidence="10 11">
    <name type="scientific">Aspergillus sclerotiicarbonarius (strain CBS 121057 / IBT 28362)</name>
    <dbReference type="NCBI Taxonomy" id="1448318"/>
    <lineage>
        <taxon>Eukaryota</taxon>
        <taxon>Fungi</taxon>
        <taxon>Dikarya</taxon>
        <taxon>Ascomycota</taxon>
        <taxon>Pezizomycotina</taxon>
        <taxon>Eurotiomycetes</taxon>
        <taxon>Eurotiomycetidae</taxon>
        <taxon>Eurotiales</taxon>
        <taxon>Aspergillaceae</taxon>
        <taxon>Aspergillus</taxon>
        <taxon>Aspergillus subgen. Circumdati</taxon>
    </lineage>
</organism>
<dbReference type="InterPro" id="IPR011009">
    <property type="entry name" value="Kinase-like_dom_sf"/>
</dbReference>
<dbReference type="GO" id="GO:0050684">
    <property type="term" value="P:regulation of mRNA processing"/>
    <property type="evidence" value="ECO:0007669"/>
    <property type="project" value="TreeGrafter"/>
</dbReference>
<evidence type="ECO:0000256" key="3">
    <source>
        <dbReference type="ARBA" id="ARBA00022679"/>
    </source>
</evidence>
<evidence type="ECO:0000256" key="8">
    <source>
        <dbReference type="ARBA" id="ARBA00048679"/>
    </source>
</evidence>
<keyword evidence="11" id="KW-1185">Reference proteome</keyword>
<dbReference type="SMART" id="SM00220">
    <property type="entry name" value="S_TKc"/>
    <property type="match status" value="1"/>
</dbReference>
<evidence type="ECO:0000256" key="4">
    <source>
        <dbReference type="ARBA" id="ARBA00022741"/>
    </source>
</evidence>
<evidence type="ECO:0000256" key="5">
    <source>
        <dbReference type="ARBA" id="ARBA00022777"/>
    </source>
</evidence>
<name>A0A319E247_ASPSB</name>
<keyword evidence="4" id="KW-0547">Nucleotide-binding</keyword>
<feature type="domain" description="Protein kinase" evidence="9">
    <location>
        <begin position="41"/>
        <end position="410"/>
    </location>
</feature>
<dbReference type="AlphaFoldDB" id="A0A319E247"/>
<sequence>MANASMEDLYNPQVDVEYLEEYVPGGYHPTLIGDTFGSGRYTVVHKLGFGGYSTIWLARDQQRQRYVSLKILTARASSDSREGEVLEYLRKSDLTHVGKQFIPRLLDQFSFHSPNGHHRCLVGEPAGGSIAKSKEDSTNFMFPLDAARSTAAQLLLGLSYLHANGVCHGDLHLRNFLLRIPNFDGLSTAELYKRFGEPSEVPIRRVDGKPGDPHAPPHAIYPMALSIPANELDDPEIIISDYGTSFIVSRTPSPTLHTPALYSPPEAFFNEPIIQPTAADIWTLGINLYEVLGERPLFETFAWDRDDIVAEMVNTLGQPPLIWWNSWAKCSEFFEEDGSWVTDFRRISTPVFRRLRQRLWDMGRGETEQTCKWDVAGGELRALEDLLRAMMAFEPTERPTADQLLRSEYMVKWALPAWERQKSPNSTQPTDVGFSR</sequence>
<dbReference type="InterPro" id="IPR000719">
    <property type="entry name" value="Prot_kinase_dom"/>
</dbReference>
<dbReference type="GO" id="GO:0000245">
    <property type="term" value="P:spliceosomal complex assembly"/>
    <property type="evidence" value="ECO:0007669"/>
    <property type="project" value="TreeGrafter"/>
</dbReference>
<dbReference type="PROSITE" id="PS50011">
    <property type="entry name" value="PROTEIN_KINASE_DOM"/>
    <property type="match status" value="1"/>
</dbReference>
<feature type="non-terminal residue" evidence="10">
    <location>
        <position position="436"/>
    </location>
</feature>
<dbReference type="Proteomes" id="UP000248423">
    <property type="component" value="Unassembled WGS sequence"/>
</dbReference>